<comment type="caution">
    <text evidence="3">The sequence shown here is derived from an EMBL/GenBank/DDBJ whole genome shotgun (WGS) entry which is preliminary data.</text>
</comment>
<dbReference type="PANTHER" id="PTHR47526">
    <property type="entry name" value="ATP-DEPENDENT DNA HELICASE"/>
    <property type="match status" value="1"/>
</dbReference>
<keyword evidence="1" id="KW-0863">Zinc-finger</keyword>
<dbReference type="AlphaFoldDB" id="A0A9Q1EXA4"/>
<evidence type="ECO:0000259" key="2">
    <source>
        <dbReference type="PROSITE" id="PS50966"/>
    </source>
</evidence>
<dbReference type="SUPFAM" id="SSF52980">
    <property type="entry name" value="Restriction endonuclease-like"/>
    <property type="match status" value="1"/>
</dbReference>
<dbReference type="Proteomes" id="UP001152622">
    <property type="component" value="Chromosome 11"/>
</dbReference>
<feature type="domain" description="SWIM-type" evidence="2">
    <location>
        <begin position="117"/>
        <end position="153"/>
    </location>
</feature>
<reference evidence="3" key="1">
    <citation type="journal article" date="2023" name="Science">
        <title>Genome structures resolve the early diversification of teleost fishes.</title>
        <authorList>
            <person name="Parey E."/>
            <person name="Louis A."/>
            <person name="Montfort J."/>
            <person name="Bouchez O."/>
            <person name="Roques C."/>
            <person name="Iampietro C."/>
            <person name="Lluch J."/>
            <person name="Castinel A."/>
            <person name="Donnadieu C."/>
            <person name="Desvignes T."/>
            <person name="Floi Bucao C."/>
            <person name="Jouanno E."/>
            <person name="Wen M."/>
            <person name="Mejri S."/>
            <person name="Dirks R."/>
            <person name="Jansen H."/>
            <person name="Henkel C."/>
            <person name="Chen W.J."/>
            <person name="Zahm M."/>
            <person name="Cabau C."/>
            <person name="Klopp C."/>
            <person name="Thompson A.W."/>
            <person name="Robinson-Rechavi M."/>
            <person name="Braasch I."/>
            <person name="Lecointre G."/>
            <person name="Bobe J."/>
            <person name="Postlethwait J.H."/>
            <person name="Berthelot C."/>
            <person name="Roest Crollius H."/>
            <person name="Guiguen Y."/>
        </authorList>
    </citation>
    <scope>NUCLEOTIDE SEQUENCE</scope>
    <source>
        <strain evidence="3">WJC10195</strain>
    </source>
</reference>
<dbReference type="PANTHER" id="PTHR47526:SF4">
    <property type="entry name" value="SWIM-TYPE DOMAIN-CONTAINING PROTEIN"/>
    <property type="match status" value="1"/>
</dbReference>
<sequence length="280" mass="31742">MESEYTKALDGPTRRRYDKKITKHIGYDPYTLKKSDFSHVLADLPGVEAIDTTNYLVLQTSYYTASQMKAYKSLEAYNYFVCGWVNDLGSKAALNGCRLVFARVNHSQRSGETPLKTWIVAKQNGEVVTAHCDCMAGLSESCSHVGAVLFAIEAGVKMRETESCTMEKCKWLMQSHVKKCPHSKQEEANLRLCAGDQGFCLINDGDDVKLDRSHAYYYQVQAQLHIVGADYCDFVVWNTNDIFVERILPDAELWDNVIPKVQEFFRHCVLPEVLGQQLTK</sequence>
<evidence type="ECO:0000313" key="3">
    <source>
        <dbReference type="EMBL" id="KAJ8346834.1"/>
    </source>
</evidence>
<keyword evidence="1" id="KW-0862">Zinc</keyword>
<name>A0A9Q1EXA4_SYNKA</name>
<evidence type="ECO:0000313" key="4">
    <source>
        <dbReference type="Proteomes" id="UP001152622"/>
    </source>
</evidence>
<dbReference type="Gene3D" id="3.90.320.10">
    <property type="match status" value="1"/>
</dbReference>
<dbReference type="GO" id="GO:0006281">
    <property type="term" value="P:DNA repair"/>
    <property type="evidence" value="ECO:0007669"/>
    <property type="project" value="UniProtKB-ARBA"/>
</dbReference>
<accession>A0A9Q1EXA4</accession>
<organism evidence="3 4">
    <name type="scientific">Synaphobranchus kaupii</name>
    <name type="common">Kaup's arrowtooth eel</name>
    <dbReference type="NCBI Taxonomy" id="118154"/>
    <lineage>
        <taxon>Eukaryota</taxon>
        <taxon>Metazoa</taxon>
        <taxon>Chordata</taxon>
        <taxon>Craniata</taxon>
        <taxon>Vertebrata</taxon>
        <taxon>Euteleostomi</taxon>
        <taxon>Actinopterygii</taxon>
        <taxon>Neopterygii</taxon>
        <taxon>Teleostei</taxon>
        <taxon>Anguilliformes</taxon>
        <taxon>Synaphobranchidae</taxon>
        <taxon>Synaphobranchus</taxon>
    </lineage>
</organism>
<dbReference type="InterPro" id="IPR011604">
    <property type="entry name" value="PDDEXK-like_dom_sf"/>
</dbReference>
<proteinExistence type="predicted"/>
<gene>
    <name evidence="3" type="ORF">SKAU_G00282350</name>
</gene>
<evidence type="ECO:0000256" key="1">
    <source>
        <dbReference type="PROSITE-ProRule" id="PRU00325"/>
    </source>
</evidence>
<keyword evidence="1" id="KW-0479">Metal-binding</keyword>
<dbReference type="InterPro" id="IPR007527">
    <property type="entry name" value="Znf_SWIM"/>
</dbReference>
<dbReference type="OrthoDB" id="6155932at2759"/>
<dbReference type="PROSITE" id="PS50966">
    <property type="entry name" value="ZF_SWIM"/>
    <property type="match status" value="1"/>
</dbReference>
<protein>
    <recommendedName>
        <fullName evidence="2">SWIM-type domain-containing protein</fullName>
    </recommendedName>
</protein>
<dbReference type="InterPro" id="IPR011335">
    <property type="entry name" value="Restrct_endonuc-II-like"/>
</dbReference>
<dbReference type="EMBL" id="JAINUF010000011">
    <property type="protein sequence ID" value="KAJ8346834.1"/>
    <property type="molecule type" value="Genomic_DNA"/>
</dbReference>
<keyword evidence="4" id="KW-1185">Reference proteome</keyword>
<dbReference type="GO" id="GO:0008270">
    <property type="term" value="F:zinc ion binding"/>
    <property type="evidence" value="ECO:0007669"/>
    <property type="project" value="UniProtKB-KW"/>
</dbReference>